<evidence type="ECO:0000313" key="1">
    <source>
        <dbReference type="EMBL" id="MDY0870452.1"/>
    </source>
</evidence>
<dbReference type="Gene3D" id="1.10.600.10">
    <property type="entry name" value="Farnesyl Diphosphate Synthase"/>
    <property type="match status" value="1"/>
</dbReference>
<gene>
    <name evidence="1" type="ORF">SMD31_00890</name>
</gene>
<dbReference type="PANTHER" id="PTHR31480">
    <property type="entry name" value="BIFUNCTIONAL LYCOPENE CYCLASE/PHYTOENE SYNTHASE"/>
    <property type="match status" value="1"/>
</dbReference>
<dbReference type="EMBL" id="JAXCLX010000001">
    <property type="protein sequence ID" value="MDY0870452.1"/>
    <property type="molecule type" value="Genomic_DNA"/>
</dbReference>
<comment type="caution">
    <text evidence="1">The sequence shown here is derived from an EMBL/GenBank/DDBJ whole genome shotgun (WGS) entry which is preliminary data.</text>
</comment>
<dbReference type="RefSeq" id="WP_320498689.1">
    <property type="nucleotide sequence ID" value="NZ_JAXCLX010000001.1"/>
</dbReference>
<reference evidence="1 2" key="1">
    <citation type="journal article" date="2013" name="Antonie Van Leeuwenhoek">
        <title>Dongia rigui sp. nov., isolated from freshwater of a large wetland in Korea.</title>
        <authorList>
            <person name="Baik K.S."/>
            <person name="Hwang Y.M."/>
            <person name="Choi J.S."/>
            <person name="Kwon J."/>
            <person name="Seong C.N."/>
        </authorList>
    </citation>
    <scope>NUCLEOTIDE SEQUENCE [LARGE SCALE GENOMIC DNA]</scope>
    <source>
        <strain evidence="1 2">04SU4-P</strain>
    </source>
</reference>
<dbReference type="InterPro" id="IPR002060">
    <property type="entry name" value="Squ/phyt_synthse"/>
</dbReference>
<accession>A0ABU5DSV2</accession>
<dbReference type="Pfam" id="PF00494">
    <property type="entry name" value="SQS_PSY"/>
    <property type="match status" value="1"/>
</dbReference>
<protein>
    <submittedName>
        <fullName evidence="1">Squalene/phytoene synthase family protein</fullName>
    </submittedName>
</protein>
<organism evidence="1 2">
    <name type="scientific">Dongia rigui</name>
    <dbReference type="NCBI Taxonomy" id="940149"/>
    <lineage>
        <taxon>Bacteria</taxon>
        <taxon>Pseudomonadati</taxon>
        <taxon>Pseudomonadota</taxon>
        <taxon>Alphaproteobacteria</taxon>
        <taxon>Rhodospirillales</taxon>
        <taxon>Dongiaceae</taxon>
        <taxon>Dongia</taxon>
    </lineage>
</organism>
<proteinExistence type="predicted"/>
<sequence length="274" mass="29677">MSEAETELRVLEELRRADRDRFLCAIAAPAALRRDLATLYALNAELAGIADKVSEKMLGLIRLQWWRDALDDVAAGRGHRHHLVQELADLIERRHLDVALLRSLIDARERDVEAATPADLAELEGYAAASAGALAELALSVCTGAPPEAQRLAARQVGTAYGLVGIARATVYLAQHRRVMLPGVDHDKLLALQPGADVAVAVELVCHRASALLAAARKERLPRAAIPALFPGRLAAAQLERLRRHGYDPVAVGGRAPSGLDIWRLVLARGWGRI</sequence>
<dbReference type="Proteomes" id="UP001271769">
    <property type="component" value="Unassembled WGS sequence"/>
</dbReference>
<dbReference type="InterPro" id="IPR008949">
    <property type="entry name" value="Isoprenoid_synthase_dom_sf"/>
</dbReference>
<evidence type="ECO:0000313" key="2">
    <source>
        <dbReference type="Proteomes" id="UP001271769"/>
    </source>
</evidence>
<keyword evidence="2" id="KW-1185">Reference proteome</keyword>
<name>A0ABU5DSV2_9PROT</name>
<dbReference type="SUPFAM" id="SSF48576">
    <property type="entry name" value="Terpenoid synthases"/>
    <property type="match status" value="1"/>
</dbReference>